<accession>A0ACA9R1F5</accession>
<proteinExistence type="predicted"/>
<name>A0ACA9R1F5_9GLOM</name>
<feature type="non-terminal residue" evidence="1">
    <location>
        <position position="1"/>
    </location>
</feature>
<evidence type="ECO:0000313" key="1">
    <source>
        <dbReference type="EMBL" id="CAG8772547.1"/>
    </source>
</evidence>
<dbReference type="EMBL" id="CAJVPT010065899">
    <property type="protein sequence ID" value="CAG8772547.1"/>
    <property type="molecule type" value="Genomic_DNA"/>
</dbReference>
<organism evidence="1 2">
    <name type="scientific">Acaulospora colombiana</name>
    <dbReference type="NCBI Taxonomy" id="27376"/>
    <lineage>
        <taxon>Eukaryota</taxon>
        <taxon>Fungi</taxon>
        <taxon>Fungi incertae sedis</taxon>
        <taxon>Mucoromycota</taxon>
        <taxon>Glomeromycotina</taxon>
        <taxon>Glomeromycetes</taxon>
        <taxon>Diversisporales</taxon>
        <taxon>Acaulosporaceae</taxon>
        <taxon>Acaulospora</taxon>
    </lineage>
</organism>
<protein>
    <submittedName>
        <fullName evidence="1">2162_t:CDS:1</fullName>
    </submittedName>
</protein>
<evidence type="ECO:0000313" key="2">
    <source>
        <dbReference type="Proteomes" id="UP000789525"/>
    </source>
</evidence>
<sequence length="50" mass="5756">EQADVLVIVRSQALLDGLTYRDSTQHLLEEANTILTTYRCGLRWDKFDST</sequence>
<feature type="non-terminal residue" evidence="1">
    <location>
        <position position="50"/>
    </location>
</feature>
<reference evidence="1" key="1">
    <citation type="submission" date="2021-06" db="EMBL/GenBank/DDBJ databases">
        <authorList>
            <person name="Kallberg Y."/>
            <person name="Tangrot J."/>
            <person name="Rosling A."/>
        </authorList>
    </citation>
    <scope>NUCLEOTIDE SEQUENCE</scope>
    <source>
        <strain evidence="1">CL356</strain>
    </source>
</reference>
<dbReference type="Proteomes" id="UP000789525">
    <property type="component" value="Unassembled WGS sequence"/>
</dbReference>
<keyword evidence="2" id="KW-1185">Reference proteome</keyword>
<gene>
    <name evidence="1" type="ORF">ACOLOM_LOCUS13882</name>
</gene>
<comment type="caution">
    <text evidence="1">The sequence shown here is derived from an EMBL/GenBank/DDBJ whole genome shotgun (WGS) entry which is preliminary data.</text>
</comment>